<organism evidence="6 7">
    <name type="scientific">Proteus myxofaciens ATCC 19692</name>
    <dbReference type="NCBI Taxonomy" id="1354337"/>
    <lineage>
        <taxon>Bacteria</taxon>
        <taxon>Pseudomonadati</taxon>
        <taxon>Pseudomonadota</taxon>
        <taxon>Gammaproteobacteria</taxon>
        <taxon>Enterobacterales</taxon>
        <taxon>Morganellaceae</taxon>
        <taxon>Proteus</taxon>
    </lineage>
</organism>
<feature type="domain" description="HTH lysR-type" evidence="5">
    <location>
        <begin position="1"/>
        <end position="58"/>
    </location>
</feature>
<dbReference type="Pfam" id="PF00126">
    <property type="entry name" value="HTH_1"/>
    <property type="match status" value="1"/>
</dbReference>
<dbReference type="OrthoDB" id="9815676at2"/>
<dbReference type="CDD" id="cd08422">
    <property type="entry name" value="PBP2_CrgA_like"/>
    <property type="match status" value="1"/>
</dbReference>
<evidence type="ECO:0000256" key="3">
    <source>
        <dbReference type="ARBA" id="ARBA00023125"/>
    </source>
</evidence>
<dbReference type="Pfam" id="PF03466">
    <property type="entry name" value="LysR_substrate"/>
    <property type="match status" value="1"/>
</dbReference>
<dbReference type="FunFam" id="3.40.190.290:FF:000001">
    <property type="entry name" value="Transcriptional regulator, LysR family"/>
    <property type="match status" value="1"/>
</dbReference>
<dbReference type="PANTHER" id="PTHR30537:SF5">
    <property type="entry name" value="HTH-TYPE TRANSCRIPTIONAL ACTIVATOR TTDR-RELATED"/>
    <property type="match status" value="1"/>
</dbReference>
<dbReference type="InterPro" id="IPR000847">
    <property type="entry name" value="LysR_HTH_N"/>
</dbReference>
<evidence type="ECO:0000256" key="4">
    <source>
        <dbReference type="ARBA" id="ARBA00023163"/>
    </source>
</evidence>
<dbReference type="FunFam" id="1.10.10.10:FF:000001">
    <property type="entry name" value="LysR family transcriptional regulator"/>
    <property type="match status" value="1"/>
</dbReference>
<dbReference type="PATRIC" id="fig|1354337.4.peg.2980"/>
<evidence type="ECO:0000256" key="2">
    <source>
        <dbReference type="ARBA" id="ARBA00023015"/>
    </source>
</evidence>
<keyword evidence="7" id="KW-1185">Reference proteome</keyword>
<dbReference type="Gene3D" id="1.10.10.10">
    <property type="entry name" value="Winged helix-like DNA-binding domain superfamily/Winged helix DNA-binding domain"/>
    <property type="match status" value="1"/>
</dbReference>
<dbReference type="RefSeq" id="WP_066752536.1">
    <property type="nucleotide sequence ID" value="NZ_LXEN01000149.1"/>
</dbReference>
<dbReference type="Gene3D" id="3.40.190.290">
    <property type="match status" value="1"/>
</dbReference>
<dbReference type="InterPro" id="IPR058163">
    <property type="entry name" value="LysR-type_TF_proteobact-type"/>
</dbReference>
<name>A0A198FE84_9GAMM</name>
<dbReference type="AlphaFoldDB" id="A0A198FE84"/>
<keyword evidence="2" id="KW-0805">Transcription regulation</keyword>
<keyword evidence="4" id="KW-0804">Transcription</keyword>
<proteinExistence type="inferred from homology"/>
<dbReference type="Proteomes" id="UP000094023">
    <property type="component" value="Unassembled WGS sequence"/>
</dbReference>
<dbReference type="InterPro" id="IPR036388">
    <property type="entry name" value="WH-like_DNA-bd_sf"/>
</dbReference>
<comment type="similarity">
    <text evidence="1">Belongs to the LysR transcriptional regulatory family.</text>
</comment>
<reference evidence="6 7" key="1">
    <citation type="submission" date="2016-04" db="EMBL/GenBank/DDBJ databases">
        <title>ATOL: Assembling a taxonomically balanced genome-scale reconstruction of the evolutionary history of the Enterobacteriaceae.</title>
        <authorList>
            <person name="Plunkett G.III."/>
            <person name="Neeno-Eckwall E.C."/>
            <person name="Glasner J.D."/>
            <person name="Perna N.T."/>
        </authorList>
    </citation>
    <scope>NUCLEOTIDE SEQUENCE [LARGE SCALE GENOMIC DNA]</scope>
    <source>
        <strain evidence="6 7">ATCC 19692</strain>
    </source>
</reference>
<protein>
    <submittedName>
        <fullName evidence="6">LysR family transcriptional regulator</fullName>
    </submittedName>
</protein>
<evidence type="ECO:0000313" key="6">
    <source>
        <dbReference type="EMBL" id="OAT22581.1"/>
    </source>
</evidence>
<evidence type="ECO:0000256" key="1">
    <source>
        <dbReference type="ARBA" id="ARBA00009437"/>
    </source>
</evidence>
<dbReference type="GO" id="GO:0003700">
    <property type="term" value="F:DNA-binding transcription factor activity"/>
    <property type="evidence" value="ECO:0007669"/>
    <property type="project" value="InterPro"/>
</dbReference>
<dbReference type="EMBL" id="LXEN01000149">
    <property type="protein sequence ID" value="OAT22581.1"/>
    <property type="molecule type" value="Genomic_DNA"/>
</dbReference>
<dbReference type="PROSITE" id="PS50931">
    <property type="entry name" value="HTH_LYSR"/>
    <property type="match status" value="1"/>
</dbReference>
<sequence>MNLNDVHLFLVITETNSLAQAARRLDISPMAVSRRLTSLEQELGTRLMQRTTRSVSLTQEGSEFLPYARSLIETEKGAKSLFSSDTKGVSGLLRVTAPSGFGQRYILPLVPSLLNNNPGLRINLQLTEDVVDIVGQGIDVAIRVAPLRDSSLIARKLSDNPRIVCASPDYLRKFGTPEVLHDLSFHNCLRLANVIQWSFESLGHITSMTVDGRFSSSSVEGVRELCIQGMGLAQLTLWDVKKEIAEGKLVEVSLSDVLPQYLSIWALLPTNQYIPMRVNAFIENLKSSLG</sequence>
<dbReference type="InterPro" id="IPR005119">
    <property type="entry name" value="LysR_subst-bd"/>
</dbReference>
<gene>
    <name evidence="6" type="ORF">M983_2894</name>
</gene>
<evidence type="ECO:0000259" key="5">
    <source>
        <dbReference type="PROSITE" id="PS50931"/>
    </source>
</evidence>
<dbReference type="PANTHER" id="PTHR30537">
    <property type="entry name" value="HTH-TYPE TRANSCRIPTIONAL REGULATOR"/>
    <property type="match status" value="1"/>
</dbReference>
<dbReference type="SUPFAM" id="SSF46785">
    <property type="entry name" value="Winged helix' DNA-binding domain"/>
    <property type="match status" value="1"/>
</dbReference>
<dbReference type="SUPFAM" id="SSF53850">
    <property type="entry name" value="Periplasmic binding protein-like II"/>
    <property type="match status" value="1"/>
</dbReference>
<dbReference type="InterPro" id="IPR036390">
    <property type="entry name" value="WH_DNA-bd_sf"/>
</dbReference>
<dbReference type="STRING" id="1354337.M983_2894"/>
<keyword evidence="3" id="KW-0238">DNA-binding</keyword>
<accession>A0A198FE84</accession>
<comment type="caution">
    <text evidence="6">The sequence shown here is derived from an EMBL/GenBank/DDBJ whole genome shotgun (WGS) entry which is preliminary data.</text>
</comment>
<dbReference type="GO" id="GO:0003677">
    <property type="term" value="F:DNA binding"/>
    <property type="evidence" value="ECO:0007669"/>
    <property type="project" value="UniProtKB-KW"/>
</dbReference>
<evidence type="ECO:0000313" key="7">
    <source>
        <dbReference type="Proteomes" id="UP000094023"/>
    </source>
</evidence>